<evidence type="ECO:0008006" key="3">
    <source>
        <dbReference type="Google" id="ProtNLM"/>
    </source>
</evidence>
<dbReference type="Proteomes" id="UP000214880">
    <property type="component" value="Unassembled WGS sequence"/>
</dbReference>
<proteinExistence type="predicted"/>
<keyword evidence="2" id="KW-1185">Reference proteome</keyword>
<dbReference type="RefSeq" id="WP_092072864.1">
    <property type="nucleotide sequence ID" value="NZ_FNHB01000005.1"/>
</dbReference>
<dbReference type="OrthoDB" id="5464833at2"/>
<name>A0A1G9TT13_9FIRM</name>
<evidence type="ECO:0000313" key="1">
    <source>
        <dbReference type="EMBL" id="SDM50792.1"/>
    </source>
</evidence>
<reference evidence="1 2" key="1">
    <citation type="submission" date="2016-10" db="EMBL/GenBank/DDBJ databases">
        <authorList>
            <person name="de Groot N.N."/>
        </authorList>
    </citation>
    <scope>NUCLEOTIDE SEQUENCE [LARGE SCALE GENOMIC DNA]</scope>
    <source>
        <strain evidence="1 2">DSM 1736</strain>
    </source>
</reference>
<dbReference type="STRING" id="146817.SAMN04488502_10578"/>
<organism evidence="1 2">
    <name type="scientific">Dendrosporobacter quercicolus</name>
    <dbReference type="NCBI Taxonomy" id="146817"/>
    <lineage>
        <taxon>Bacteria</taxon>
        <taxon>Bacillati</taxon>
        <taxon>Bacillota</taxon>
        <taxon>Negativicutes</taxon>
        <taxon>Selenomonadales</taxon>
        <taxon>Sporomusaceae</taxon>
        <taxon>Dendrosporobacter</taxon>
    </lineage>
</organism>
<accession>A0A1G9TT13</accession>
<protein>
    <recommendedName>
        <fullName evidence="3">DUF2867 domain-containing protein</fullName>
    </recommendedName>
</protein>
<sequence>MKIDDYMPSYQFSEFHQLHIAVSPEIVYQITCRLDLRQSSFIKLLFWLRGFYSRARPAGSSDGLELTLKDLTEKAGFILVDQVPNQEIVLGRVGQFWKPSGGIITIPADQVKDFHQNGFAKAICNFYIQPGEEGNTVLSTETRIQTYGKLAELLFRLYWLMIRPFSGLIRIAMLKEISRQSAAEVI</sequence>
<dbReference type="AlphaFoldDB" id="A0A1G9TT13"/>
<evidence type="ECO:0000313" key="2">
    <source>
        <dbReference type="Proteomes" id="UP000214880"/>
    </source>
</evidence>
<gene>
    <name evidence="1" type="ORF">SAMN04488502_10578</name>
</gene>
<dbReference type="EMBL" id="FNHB01000005">
    <property type="protein sequence ID" value="SDM50792.1"/>
    <property type="molecule type" value="Genomic_DNA"/>
</dbReference>